<dbReference type="InterPro" id="IPR012999">
    <property type="entry name" value="Pyr_OxRdtase_I_AS"/>
</dbReference>
<dbReference type="PANTHER" id="PTHR43014">
    <property type="entry name" value="MERCURIC REDUCTASE"/>
    <property type="match status" value="1"/>
</dbReference>
<dbReference type="EMBL" id="BLXX01000017">
    <property type="protein sequence ID" value="GFO61638.1"/>
    <property type="molecule type" value="Genomic_DNA"/>
</dbReference>
<evidence type="ECO:0000256" key="8">
    <source>
        <dbReference type="ARBA" id="ARBA00022827"/>
    </source>
</evidence>
<feature type="domain" description="Pyridine nucleotide-disulphide oxidoreductase dimerisation" evidence="19">
    <location>
        <begin position="344"/>
        <end position="450"/>
    </location>
</feature>
<dbReference type="EC" id="1.16.1.1" evidence="3"/>
<keyword evidence="8 16" id="KW-0274">FAD</keyword>
<keyword evidence="6 18" id="KW-0285">Flavoprotein</keyword>
<evidence type="ECO:0000256" key="6">
    <source>
        <dbReference type="ARBA" id="ARBA00022630"/>
    </source>
</evidence>
<dbReference type="SUPFAM" id="SSF51905">
    <property type="entry name" value="FAD/NAD(P)-binding domain"/>
    <property type="match status" value="1"/>
</dbReference>
<keyword evidence="13 18" id="KW-0676">Redox-active center</keyword>
<keyword evidence="22" id="KW-1185">Reference proteome</keyword>
<feature type="binding site" evidence="16">
    <location>
        <position position="200"/>
    </location>
    <ligand>
        <name>NAD(+)</name>
        <dbReference type="ChEBI" id="CHEBI:57540"/>
    </ligand>
</feature>
<accession>A0A6V8MNM0</accession>
<evidence type="ECO:0000256" key="12">
    <source>
        <dbReference type="ARBA" id="ARBA00023157"/>
    </source>
</evidence>
<dbReference type="FunFam" id="3.30.390.30:FF:000001">
    <property type="entry name" value="Dihydrolipoyl dehydrogenase"/>
    <property type="match status" value="1"/>
</dbReference>
<evidence type="ECO:0000256" key="3">
    <source>
        <dbReference type="ARBA" id="ARBA00012661"/>
    </source>
</evidence>
<evidence type="ECO:0000259" key="20">
    <source>
        <dbReference type="Pfam" id="PF07992"/>
    </source>
</evidence>
<keyword evidence="11 18" id="KW-0560">Oxidoreductase</keyword>
<comment type="catalytic activity">
    <reaction evidence="15">
        <text>Hg + NADP(+) + H(+) = Hg(2+) + NADPH</text>
        <dbReference type="Rhea" id="RHEA:23856"/>
        <dbReference type="ChEBI" id="CHEBI:15378"/>
        <dbReference type="ChEBI" id="CHEBI:16170"/>
        <dbReference type="ChEBI" id="CHEBI:16793"/>
        <dbReference type="ChEBI" id="CHEBI:57783"/>
        <dbReference type="ChEBI" id="CHEBI:58349"/>
        <dbReference type="EC" id="1.16.1.1"/>
    </reaction>
</comment>
<dbReference type="GO" id="GO:0045340">
    <property type="term" value="F:mercury ion binding"/>
    <property type="evidence" value="ECO:0007669"/>
    <property type="project" value="InterPro"/>
</dbReference>
<dbReference type="Pfam" id="PF02852">
    <property type="entry name" value="Pyr_redox_dim"/>
    <property type="match status" value="1"/>
</dbReference>
<dbReference type="Gene3D" id="3.30.390.30">
    <property type="match status" value="1"/>
</dbReference>
<feature type="domain" description="FAD/NAD(P)-binding" evidence="20">
    <location>
        <begin position="6"/>
        <end position="323"/>
    </location>
</feature>
<keyword evidence="9" id="KW-0521">NADP</keyword>
<dbReference type="PRINTS" id="PR00368">
    <property type="entry name" value="FADPNR"/>
</dbReference>
<dbReference type="Gene3D" id="3.50.50.60">
    <property type="entry name" value="FAD/NAD(P)-binding domain"/>
    <property type="match status" value="2"/>
</dbReference>
<feature type="binding site" evidence="16">
    <location>
        <position position="308"/>
    </location>
    <ligand>
        <name>FAD</name>
        <dbReference type="ChEBI" id="CHEBI:57692"/>
    </ligand>
</feature>
<evidence type="ECO:0000256" key="11">
    <source>
        <dbReference type="ARBA" id="ARBA00023002"/>
    </source>
</evidence>
<dbReference type="PIRSF" id="PIRSF000350">
    <property type="entry name" value="Mercury_reductase_MerA"/>
    <property type="match status" value="1"/>
</dbReference>
<evidence type="ECO:0000256" key="13">
    <source>
        <dbReference type="ARBA" id="ARBA00023284"/>
    </source>
</evidence>
<evidence type="ECO:0000256" key="2">
    <source>
        <dbReference type="ARBA" id="ARBA00011738"/>
    </source>
</evidence>
<dbReference type="PRINTS" id="PR00411">
    <property type="entry name" value="PNDRDTASEI"/>
</dbReference>
<sequence>MSEGPEIIILGSGSTAFAAALRAQAQGARPIMIEKSVLGGTCINWGCVPSKTLIHAALFRHLAQLGASLGLGTDAAGLDFPRLDAHKLDVVQELRQTKYLDVLDNVPNLRLIKGNARFLAPDTIEVGDQILKGDRILIATGGAPRIPPIPGLDDTPFLTSKSALLMKTPPRSLTIMGGGVIALELGQMFRRLGVEVTVIEHGDRLLPAVEEEPVQALRGALEAEGIGVVVNATVCSVAYRNGVTYVDTQVNGEPRVFQSEQLLVAVGTAPASAGIGLEKAGVETDPRGYILVDGEMRTSAPGIWAAGDVTGGLQIATVGAREGIAAVDNMLDTGCRCVIDYGSIPMAIFTDPEVAMVGYGEAAARKAGFEVISHTIPASAIPKSHITGELRGAIKIVAEKGSGRILGVHLCLHRGADIINEAALAIRFNLTVAQLAETLHVYPSMGEGLKLCAQSFRQDIQRLSCCAE</sequence>
<name>A0A6V8MNM0_9BACT</name>
<dbReference type="InterPro" id="IPR001100">
    <property type="entry name" value="Pyr_nuc-diS_OxRdtase"/>
</dbReference>
<keyword evidence="7" id="KW-0479">Metal-binding</keyword>
<evidence type="ECO:0000313" key="22">
    <source>
        <dbReference type="Proteomes" id="UP000556026"/>
    </source>
</evidence>
<evidence type="ECO:0000256" key="16">
    <source>
        <dbReference type="PIRSR" id="PIRSR000350-3"/>
    </source>
</evidence>
<gene>
    <name evidence="21" type="primary">lpdA-3</name>
    <name evidence="21" type="ORF">GMST_39630</name>
</gene>
<evidence type="ECO:0000256" key="9">
    <source>
        <dbReference type="ARBA" id="ARBA00022857"/>
    </source>
</evidence>
<evidence type="ECO:0000256" key="7">
    <source>
        <dbReference type="ARBA" id="ARBA00022723"/>
    </source>
</evidence>
<evidence type="ECO:0000256" key="15">
    <source>
        <dbReference type="ARBA" id="ARBA00048984"/>
    </source>
</evidence>
<evidence type="ECO:0000259" key="19">
    <source>
        <dbReference type="Pfam" id="PF02852"/>
    </source>
</evidence>
<dbReference type="PROSITE" id="PS00076">
    <property type="entry name" value="PYRIDINE_REDOX_1"/>
    <property type="match status" value="1"/>
</dbReference>
<dbReference type="GO" id="GO:0003955">
    <property type="term" value="F:NAD(P)H dehydrogenase (quinone) activity"/>
    <property type="evidence" value="ECO:0007669"/>
    <property type="project" value="TreeGrafter"/>
</dbReference>
<evidence type="ECO:0000256" key="14">
    <source>
        <dbReference type="ARBA" id="ARBA00031725"/>
    </source>
</evidence>
<evidence type="ECO:0000256" key="1">
    <source>
        <dbReference type="ARBA" id="ARBA00007532"/>
    </source>
</evidence>
<organism evidence="21 22">
    <name type="scientific">Geomonas silvestris</name>
    <dbReference type="NCBI Taxonomy" id="2740184"/>
    <lineage>
        <taxon>Bacteria</taxon>
        <taxon>Pseudomonadati</taxon>
        <taxon>Thermodesulfobacteriota</taxon>
        <taxon>Desulfuromonadia</taxon>
        <taxon>Geobacterales</taxon>
        <taxon>Geobacteraceae</taxon>
        <taxon>Geomonas</taxon>
    </lineage>
</organism>
<dbReference type="AlphaFoldDB" id="A0A6V8MNM0"/>
<protein>
    <recommendedName>
        <fullName evidence="4">Mercuric reductase</fullName>
        <ecNumber evidence="3">1.16.1.1</ecNumber>
    </recommendedName>
    <alternativeName>
        <fullName evidence="14">Hg(II) reductase</fullName>
    </alternativeName>
</protein>
<keyword evidence="5" id="KW-0475">Mercuric resistance</keyword>
<dbReference type="InterPro" id="IPR021179">
    <property type="entry name" value="Mercury_reductase_MerA"/>
</dbReference>
<dbReference type="Proteomes" id="UP000556026">
    <property type="component" value="Unassembled WGS sequence"/>
</dbReference>
<feature type="disulfide bond" description="Redox-active" evidence="17">
    <location>
        <begin position="42"/>
        <end position="47"/>
    </location>
</feature>
<dbReference type="GO" id="GO:0050787">
    <property type="term" value="P:detoxification of mercury ion"/>
    <property type="evidence" value="ECO:0007669"/>
    <property type="project" value="InterPro"/>
</dbReference>
<keyword evidence="12" id="KW-1015">Disulfide bond</keyword>
<dbReference type="SUPFAM" id="SSF55424">
    <property type="entry name" value="FAD/NAD-linked reductases, dimerisation (C-terminal) domain"/>
    <property type="match status" value="1"/>
</dbReference>
<evidence type="ECO:0000256" key="17">
    <source>
        <dbReference type="PIRSR" id="PIRSR000350-4"/>
    </source>
</evidence>
<dbReference type="Pfam" id="PF07992">
    <property type="entry name" value="Pyr_redox_2"/>
    <property type="match status" value="1"/>
</dbReference>
<dbReference type="InterPro" id="IPR036188">
    <property type="entry name" value="FAD/NAD-bd_sf"/>
</dbReference>
<dbReference type="GO" id="GO:0016668">
    <property type="term" value="F:oxidoreductase activity, acting on a sulfur group of donors, NAD(P) as acceptor"/>
    <property type="evidence" value="ECO:0007669"/>
    <property type="project" value="InterPro"/>
</dbReference>
<dbReference type="GO" id="GO:0016152">
    <property type="term" value="F:mercury (II) reductase (NADP+) activity"/>
    <property type="evidence" value="ECO:0007669"/>
    <property type="project" value="UniProtKB-EC"/>
</dbReference>
<dbReference type="InterPro" id="IPR016156">
    <property type="entry name" value="FAD/NAD-linked_Rdtase_dimer_sf"/>
</dbReference>
<evidence type="ECO:0000256" key="18">
    <source>
        <dbReference type="RuleBase" id="RU003691"/>
    </source>
</evidence>
<keyword evidence="16" id="KW-0520">NAD</keyword>
<dbReference type="InterPro" id="IPR023753">
    <property type="entry name" value="FAD/NAD-binding_dom"/>
</dbReference>
<dbReference type="GO" id="GO:0050661">
    <property type="term" value="F:NADP binding"/>
    <property type="evidence" value="ECO:0007669"/>
    <property type="project" value="InterPro"/>
</dbReference>
<evidence type="ECO:0000256" key="5">
    <source>
        <dbReference type="ARBA" id="ARBA00022466"/>
    </source>
</evidence>
<feature type="binding site" evidence="16">
    <location>
        <begin position="177"/>
        <end position="184"/>
    </location>
    <ligand>
        <name>NAD(+)</name>
        <dbReference type="ChEBI" id="CHEBI:57540"/>
    </ligand>
</feature>
<dbReference type="InterPro" id="IPR004099">
    <property type="entry name" value="Pyr_nucl-diS_OxRdtase_dimer"/>
</dbReference>
<comment type="cofactor">
    <cofactor evidence="16">
        <name>FAD</name>
        <dbReference type="ChEBI" id="CHEBI:57692"/>
    </cofactor>
    <text evidence="16">Binds 1 FAD per subunit.</text>
</comment>
<comment type="subunit">
    <text evidence="2">Homodimer.</text>
</comment>
<reference evidence="22" key="1">
    <citation type="submission" date="2020-06" db="EMBL/GenBank/DDBJ databases">
        <title>Draft genomic sequence of Geomonas sp. Red330.</title>
        <authorList>
            <person name="Itoh H."/>
            <person name="Zhenxing X."/>
            <person name="Ushijima N."/>
            <person name="Masuda Y."/>
            <person name="Shiratori Y."/>
            <person name="Senoo K."/>
        </authorList>
    </citation>
    <scope>NUCLEOTIDE SEQUENCE [LARGE SCALE GENOMIC DNA]</scope>
    <source>
        <strain evidence="22">Red330</strain>
    </source>
</reference>
<comment type="similarity">
    <text evidence="1 18">Belongs to the class-I pyridine nucleotide-disulfide oxidoreductase family.</text>
</comment>
<feature type="binding site" evidence="16">
    <location>
        <position position="267"/>
    </location>
    <ligand>
        <name>NAD(+)</name>
        <dbReference type="ChEBI" id="CHEBI:57540"/>
    </ligand>
</feature>
<evidence type="ECO:0000256" key="4">
    <source>
        <dbReference type="ARBA" id="ARBA00014791"/>
    </source>
</evidence>
<feature type="binding site" evidence="16">
    <location>
        <position position="51"/>
    </location>
    <ligand>
        <name>FAD</name>
        <dbReference type="ChEBI" id="CHEBI:57692"/>
    </ligand>
</feature>
<dbReference type="RefSeq" id="WP_183356429.1">
    <property type="nucleotide sequence ID" value="NZ_BLXX01000017.1"/>
</dbReference>
<dbReference type="GO" id="GO:0050660">
    <property type="term" value="F:flavin adenine dinucleotide binding"/>
    <property type="evidence" value="ECO:0007669"/>
    <property type="project" value="InterPro"/>
</dbReference>
<dbReference type="NCBIfam" id="TIGR02053">
    <property type="entry name" value="MerA"/>
    <property type="match status" value="1"/>
</dbReference>
<dbReference type="PANTHER" id="PTHR43014:SF4">
    <property type="entry name" value="PYRIDINE NUCLEOTIDE-DISULFIDE OXIDOREDUCTASE RCLA-RELATED"/>
    <property type="match status" value="1"/>
</dbReference>
<comment type="caution">
    <text evidence="21">The sequence shown here is derived from an EMBL/GenBank/DDBJ whole genome shotgun (WGS) entry which is preliminary data.</text>
</comment>
<proteinExistence type="inferred from homology"/>
<evidence type="ECO:0000313" key="21">
    <source>
        <dbReference type="EMBL" id="GFO61638.1"/>
    </source>
</evidence>
<keyword evidence="10" id="KW-0476">Mercury</keyword>
<evidence type="ECO:0000256" key="10">
    <source>
        <dbReference type="ARBA" id="ARBA00022914"/>
    </source>
</evidence>
<keyword evidence="16" id="KW-0547">Nucleotide-binding</keyword>